<dbReference type="CDD" id="cd00609">
    <property type="entry name" value="AAT_like"/>
    <property type="match status" value="1"/>
</dbReference>
<dbReference type="InterPro" id="IPR015424">
    <property type="entry name" value="PyrdxlP-dep_Trfase"/>
</dbReference>
<keyword evidence="4 7" id="KW-0808">Transferase</keyword>
<reference evidence="7 8" key="1">
    <citation type="submission" date="2019-10" db="EMBL/GenBank/DDBJ databases">
        <title>Two novel species isolated from a subtropical stream in China.</title>
        <authorList>
            <person name="Lu H."/>
        </authorList>
    </citation>
    <scope>NUCLEOTIDE SEQUENCE [LARGE SCALE GENOMIC DNA]</scope>
    <source>
        <strain evidence="7 8">FT29W</strain>
    </source>
</reference>
<keyword evidence="5" id="KW-0663">Pyridoxal phosphate</keyword>
<evidence type="ECO:0000256" key="3">
    <source>
        <dbReference type="ARBA" id="ARBA00022576"/>
    </source>
</evidence>
<comment type="cofactor">
    <cofactor evidence="1">
        <name>pyridoxal 5'-phosphate</name>
        <dbReference type="ChEBI" id="CHEBI:597326"/>
    </cofactor>
</comment>
<evidence type="ECO:0000313" key="8">
    <source>
        <dbReference type="Proteomes" id="UP000440498"/>
    </source>
</evidence>
<evidence type="ECO:0000259" key="6">
    <source>
        <dbReference type="Pfam" id="PF00155"/>
    </source>
</evidence>
<proteinExistence type="inferred from homology"/>
<dbReference type="GO" id="GO:0006520">
    <property type="term" value="P:amino acid metabolic process"/>
    <property type="evidence" value="ECO:0007669"/>
    <property type="project" value="InterPro"/>
</dbReference>
<dbReference type="InterPro" id="IPR050596">
    <property type="entry name" value="AspAT/PAT-like"/>
</dbReference>
<dbReference type="EMBL" id="WHUG01000001">
    <property type="protein sequence ID" value="MQA37270.1"/>
    <property type="molecule type" value="Genomic_DNA"/>
</dbReference>
<dbReference type="Proteomes" id="UP000440498">
    <property type="component" value="Unassembled WGS sequence"/>
</dbReference>
<keyword evidence="3 7" id="KW-0032">Aminotransferase</keyword>
<dbReference type="PANTHER" id="PTHR46383">
    <property type="entry name" value="ASPARTATE AMINOTRANSFERASE"/>
    <property type="match status" value="1"/>
</dbReference>
<comment type="similarity">
    <text evidence="2">Belongs to the class-I pyridoxal-phosphate-dependent aminotransferase family.</text>
</comment>
<dbReference type="Gene3D" id="3.40.640.10">
    <property type="entry name" value="Type I PLP-dependent aspartate aminotransferase-like (Major domain)"/>
    <property type="match status" value="1"/>
</dbReference>
<dbReference type="InterPro" id="IPR004839">
    <property type="entry name" value="Aminotransferase_I/II_large"/>
</dbReference>
<dbReference type="RefSeq" id="WP_152836610.1">
    <property type="nucleotide sequence ID" value="NZ_WHUG01000001.1"/>
</dbReference>
<sequence>METSQRIGRSRPLATTAMHGRVDAMKARGENVIDFSIAISHFQAPDSVLQAVRDGLELPALHYTTVGGDAAIRARLAAKVVNENGIAATADEIIVTNGAKQALYQALYVMADPGDAVIIFKPHWPAYVATCRLLGLEPVLVDLPGAITDELLDSLPPAKILIINNPHNPTGAVLSADETDRIAAWLKRTGTRAIVDESYEKLIFEGAHVSLAARPDWQEIGIVSIYSASQSYAMMGWRVGFAVAPAKLVTAMETLQGPITAAAPMLMQLALAAAFESGEPSAMLDDYRQRRDLVMDLLRGLPWLRIHSPASGPYLWADISALTMDTSQFAEQLLNDCGVALMPGEALGMPGYIRIGYISDDIFTLRRGVKAIIRFGNERYQALN</sequence>
<dbReference type="InterPro" id="IPR015421">
    <property type="entry name" value="PyrdxlP-dep_Trfase_major"/>
</dbReference>
<dbReference type="AlphaFoldDB" id="A0A6A7MX03"/>
<keyword evidence="8" id="KW-1185">Reference proteome</keyword>
<dbReference type="GO" id="GO:0008483">
    <property type="term" value="F:transaminase activity"/>
    <property type="evidence" value="ECO:0007669"/>
    <property type="project" value="UniProtKB-KW"/>
</dbReference>
<evidence type="ECO:0000256" key="4">
    <source>
        <dbReference type="ARBA" id="ARBA00022679"/>
    </source>
</evidence>
<evidence type="ECO:0000256" key="2">
    <source>
        <dbReference type="ARBA" id="ARBA00007441"/>
    </source>
</evidence>
<name>A0A6A7MX03_9BURK</name>
<gene>
    <name evidence="7" type="ORF">GEV02_03840</name>
</gene>
<organism evidence="7 8">
    <name type="scientific">Rugamonas aquatica</name>
    <dbReference type="NCBI Taxonomy" id="2743357"/>
    <lineage>
        <taxon>Bacteria</taxon>
        <taxon>Pseudomonadati</taxon>
        <taxon>Pseudomonadota</taxon>
        <taxon>Betaproteobacteria</taxon>
        <taxon>Burkholderiales</taxon>
        <taxon>Oxalobacteraceae</taxon>
        <taxon>Telluria group</taxon>
        <taxon>Rugamonas</taxon>
    </lineage>
</organism>
<feature type="domain" description="Aminotransferase class I/classII large" evidence="6">
    <location>
        <begin position="31"/>
        <end position="357"/>
    </location>
</feature>
<evidence type="ECO:0000313" key="7">
    <source>
        <dbReference type="EMBL" id="MQA37270.1"/>
    </source>
</evidence>
<evidence type="ECO:0000256" key="1">
    <source>
        <dbReference type="ARBA" id="ARBA00001933"/>
    </source>
</evidence>
<comment type="caution">
    <text evidence="7">The sequence shown here is derived from an EMBL/GenBank/DDBJ whole genome shotgun (WGS) entry which is preliminary data.</text>
</comment>
<dbReference type="PANTHER" id="PTHR46383:SF1">
    <property type="entry name" value="ASPARTATE AMINOTRANSFERASE"/>
    <property type="match status" value="1"/>
</dbReference>
<accession>A0A6A7MX03</accession>
<evidence type="ECO:0000256" key="5">
    <source>
        <dbReference type="ARBA" id="ARBA00022898"/>
    </source>
</evidence>
<dbReference type="GO" id="GO:0030170">
    <property type="term" value="F:pyridoxal phosphate binding"/>
    <property type="evidence" value="ECO:0007669"/>
    <property type="project" value="InterPro"/>
</dbReference>
<protein>
    <submittedName>
        <fullName evidence="7">Aminotransferase class I/II-fold pyridoxal phosphate-dependent enzyme</fullName>
    </submittedName>
</protein>
<dbReference type="SUPFAM" id="SSF53383">
    <property type="entry name" value="PLP-dependent transferases"/>
    <property type="match status" value="1"/>
</dbReference>
<dbReference type="Pfam" id="PF00155">
    <property type="entry name" value="Aminotran_1_2"/>
    <property type="match status" value="1"/>
</dbReference>